<keyword evidence="2" id="KW-1185">Reference proteome</keyword>
<protein>
    <submittedName>
        <fullName evidence="1">Uncharacterized protein YuzB, UPF0349 family</fullName>
    </submittedName>
</protein>
<gene>
    <name evidence="1" type="ORF">SAMN05444955_114100</name>
</gene>
<sequence length="79" mass="8965">MRPLIEFCINNLTPEVLEIKKKLETDPSLDVIEYGCLGNCGICAEQPYALVNGELIMAETAEELLDNIYKAIEEMEIRF</sequence>
<dbReference type="EMBL" id="FOCQ01000014">
    <property type="protein sequence ID" value="SEN57169.1"/>
    <property type="molecule type" value="Genomic_DNA"/>
</dbReference>
<dbReference type="InterPro" id="IPR009910">
    <property type="entry name" value="DUF1450"/>
</dbReference>
<dbReference type="AlphaFoldDB" id="A0A1H8HLY9"/>
<dbReference type="OrthoDB" id="1684419at2"/>
<dbReference type="STRING" id="1173111.SAMN05444955_114100"/>
<accession>A0A1H8HLY9</accession>
<dbReference type="RefSeq" id="WP_089971179.1">
    <property type="nucleotide sequence ID" value="NZ_FOCQ01000014.1"/>
</dbReference>
<evidence type="ECO:0000313" key="1">
    <source>
        <dbReference type="EMBL" id="SEN57169.1"/>
    </source>
</evidence>
<dbReference type="NCBIfam" id="NF010190">
    <property type="entry name" value="PRK13669.1"/>
    <property type="match status" value="1"/>
</dbReference>
<reference evidence="1 2" key="1">
    <citation type="submission" date="2016-10" db="EMBL/GenBank/DDBJ databases">
        <authorList>
            <person name="de Groot N.N."/>
        </authorList>
    </citation>
    <scope>NUCLEOTIDE SEQUENCE [LARGE SCALE GENOMIC DNA]</scope>
    <source>
        <strain evidence="1 2">DSM 46701</strain>
    </source>
</reference>
<dbReference type="Proteomes" id="UP000199695">
    <property type="component" value="Unassembled WGS sequence"/>
</dbReference>
<organism evidence="1 2">
    <name type="scientific">Lihuaxuella thermophila</name>
    <dbReference type="NCBI Taxonomy" id="1173111"/>
    <lineage>
        <taxon>Bacteria</taxon>
        <taxon>Bacillati</taxon>
        <taxon>Bacillota</taxon>
        <taxon>Bacilli</taxon>
        <taxon>Bacillales</taxon>
        <taxon>Thermoactinomycetaceae</taxon>
        <taxon>Lihuaxuella</taxon>
    </lineage>
</organism>
<evidence type="ECO:0000313" key="2">
    <source>
        <dbReference type="Proteomes" id="UP000199695"/>
    </source>
</evidence>
<name>A0A1H8HLY9_9BACL</name>
<dbReference type="Pfam" id="PF07293">
    <property type="entry name" value="DUF1450"/>
    <property type="match status" value="1"/>
</dbReference>
<proteinExistence type="predicted"/>